<dbReference type="PROSITE" id="PS51318">
    <property type="entry name" value="TAT"/>
    <property type="match status" value="1"/>
</dbReference>
<comment type="subcellular location">
    <subcellularLocation>
        <location evidence="1">Periplasm</location>
    </subcellularLocation>
</comment>
<dbReference type="InterPro" id="IPR000914">
    <property type="entry name" value="SBP_5_dom"/>
</dbReference>
<dbReference type="RefSeq" id="WP_222510082.1">
    <property type="nucleotide sequence ID" value="NZ_JAHVJA010000020.1"/>
</dbReference>
<comment type="caution">
    <text evidence="5">The sequence shown here is derived from an EMBL/GenBank/DDBJ whole genome shotgun (WGS) entry which is preliminary data.</text>
</comment>
<organism evidence="5 6">
    <name type="scientific">Leisingera daeponensis</name>
    <dbReference type="NCBI Taxonomy" id="405746"/>
    <lineage>
        <taxon>Bacteria</taxon>
        <taxon>Pseudomonadati</taxon>
        <taxon>Pseudomonadota</taxon>
        <taxon>Alphaproteobacteria</taxon>
        <taxon>Rhodobacterales</taxon>
        <taxon>Roseobacteraceae</taxon>
        <taxon>Leisingera</taxon>
    </lineage>
</organism>
<dbReference type="PIRSF" id="PIRSF002741">
    <property type="entry name" value="MppA"/>
    <property type="match status" value="1"/>
</dbReference>
<comment type="similarity">
    <text evidence="2">Belongs to the bacterial solute-binding protein 5 family.</text>
</comment>
<dbReference type="Proteomes" id="UP000766629">
    <property type="component" value="Unassembled WGS sequence"/>
</dbReference>
<keyword evidence="6" id="KW-1185">Reference proteome</keyword>
<gene>
    <name evidence="5" type="ORF">KUV26_22265</name>
</gene>
<dbReference type="InterPro" id="IPR039424">
    <property type="entry name" value="SBP_5"/>
</dbReference>
<dbReference type="InterPro" id="IPR030678">
    <property type="entry name" value="Peptide/Ni-bd"/>
</dbReference>
<sequence length="549" mass="60240">MKLTTRTGSSISPHVHEMADAARAGRMDRREFLTTASALGVTTASAFAMAGLPLPASAQSETPKKGGILRISMSVLQPKDPRTFDWTQMSNIARTIMEPLVSYEPDATFKPMLLEAWSANDDATEYTLNVRKGVTWNNGEAFTADDVVSNLERWCDKSVEGNSMAARMGSLIDPETGKARAGAIEKIDDYTVKLTPSQSDITLIPGMSDYPALLVHRDFDLSGGDYVAHPVGTGPFELVSFEVGGRAIVKRRENGQWWGGETHLDGIEFIDTGTDPSLLIAAYDAGDVDMNYETSPEFAELLVANGLVQHEAVTASTIVARMNVNSPPYDDKRVRNAVQLAVDKGIVLELGYNGAGTIGENHHVSPIHPEYADLPVVGRDVEKARALMEEAGQTDFEHEIISLNDGYDLVTADAVGAQLRDAGFSVKRTIMPGATFWNDWTKYPFSLTQWAQRPLGVQVLALAYQSDGAWNETGYADAEFDSMLAEALTIVDVDKRRELMVKIEAKLQDSGVIVQPFWRKVFIHSQPKVKNLNIRPDLIQDLSTVWLDT</sequence>
<dbReference type="Gene3D" id="3.40.190.10">
    <property type="entry name" value="Periplasmic binding protein-like II"/>
    <property type="match status" value="1"/>
</dbReference>
<evidence type="ECO:0000313" key="6">
    <source>
        <dbReference type="Proteomes" id="UP000766629"/>
    </source>
</evidence>
<evidence type="ECO:0000256" key="1">
    <source>
        <dbReference type="ARBA" id="ARBA00004418"/>
    </source>
</evidence>
<name>A0ABS7NNA4_9RHOB</name>
<proteinExistence type="inferred from homology"/>
<evidence type="ECO:0000256" key="3">
    <source>
        <dbReference type="ARBA" id="ARBA00022729"/>
    </source>
</evidence>
<feature type="domain" description="Solute-binding protein family 5" evidence="4">
    <location>
        <begin position="109"/>
        <end position="456"/>
    </location>
</feature>
<dbReference type="InterPro" id="IPR006311">
    <property type="entry name" value="TAT_signal"/>
</dbReference>
<evidence type="ECO:0000313" key="5">
    <source>
        <dbReference type="EMBL" id="MBY6142164.1"/>
    </source>
</evidence>
<reference evidence="5 6" key="1">
    <citation type="submission" date="2021-06" db="EMBL/GenBank/DDBJ databases">
        <title>50 bacteria genomes isolated from Dapeng, Shenzhen, China.</title>
        <authorList>
            <person name="Zheng W."/>
            <person name="Yu S."/>
            <person name="Huang Y."/>
        </authorList>
    </citation>
    <scope>NUCLEOTIDE SEQUENCE [LARGE SCALE GENOMIC DNA]</scope>
    <source>
        <strain evidence="5 6">DP1N14-2</strain>
    </source>
</reference>
<dbReference type="PANTHER" id="PTHR30290:SF38">
    <property type="entry name" value="D,D-DIPEPTIDE-BINDING PERIPLASMIC PROTEIN DDPA-RELATED"/>
    <property type="match status" value="1"/>
</dbReference>
<keyword evidence="3" id="KW-0732">Signal</keyword>
<evidence type="ECO:0000259" key="4">
    <source>
        <dbReference type="Pfam" id="PF00496"/>
    </source>
</evidence>
<protein>
    <submittedName>
        <fullName evidence="5">ABC transporter substrate-binding protein</fullName>
    </submittedName>
</protein>
<evidence type="ECO:0000256" key="2">
    <source>
        <dbReference type="ARBA" id="ARBA00005695"/>
    </source>
</evidence>
<dbReference type="Gene3D" id="3.10.105.10">
    <property type="entry name" value="Dipeptide-binding Protein, Domain 3"/>
    <property type="match status" value="1"/>
</dbReference>
<dbReference type="EMBL" id="JAHVJA010000020">
    <property type="protein sequence ID" value="MBY6142164.1"/>
    <property type="molecule type" value="Genomic_DNA"/>
</dbReference>
<dbReference type="SUPFAM" id="SSF53850">
    <property type="entry name" value="Periplasmic binding protein-like II"/>
    <property type="match status" value="1"/>
</dbReference>
<dbReference type="CDD" id="cd08503">
    <property type="entry name" value="PBP2_NikA_DppA_OppA_like_17"/>
    <property type="match status" value="1"/>
</dbReference>
<dbReference type="Pfam" id="PF00496">
    <property type="entry name" value="SBP_bac_5"/>
    <property type="match status" value="1"/>
</dbReference>
<accession>A0ABS7NNA4</accession>
<dbReference type="Gene3D" id="3.90.76.10">
    <property type="entry name" value="Dipeptide-binding Protein, Domain 1"/>
    <property type="match status" value="1"/>
</dbReference>
<dbReference type="PANTHER" id="PTHR30290">
    <property type="entry name" value="PERIPLASMIC BINDING COMPONENT OF ABC TRANSPORTER"/>
    <property type="match status" value="1"/>
</dbReference>